<feature type="domain" description="CobQ/CobB/MinD/ParA nucleotide binding" evidence="1">
    <location>
        <begin position="8"/>
        <end position="187"/>
    </location>
</feature>
<sequence length="250" mass="28089">MNNTAHLILQGKGGVGKSLVSSMLAQYMQERNYIPICGDTDPVNTTFYQIKGLNVALVPITEGGTVVQRLFDPLFESIISAEHPVIVDNGASTFLPMLKFLKSNLILDTLDQFGKKTYIHTIITGGQAKDDTANGLIALIDMIKEAGTKTKIVVWKNEFWGKPLFDGKQLEDMSWIKKNNDVIQGIVSIIDRDSDAFSTDIKIMTENHMTYNEVKESELFGLIAKSRIFRVFNDVYNELDMVFNKELKNE</sequence>
<organism evidence="2">
    <name type="scientific">Salmonella diarizonae</name>
    <dbReference type="NCBI Taxonomy" id="59204"/>
    <lineage>
        <taxon>Bacteria</taxon>
        <taxon>Pseudomonadati</taxon>
        <taxon>Pseudomonadota</taxon>
        <taxon>Gammaproteobacteria</taxon>
        <taxon>Enterobacterales</taxon>
        <taxon>Enterobacteriaceae</taxon>
        <taxon>Salmonella</taxon>
    </lineage>
</organism>
<dbReference type="Pfam" id="PF01656">
    <property type="entry name" value="CbiA"/>
    <property type="match status" value="1"/>
</dbReference>
<protein>
    <submittedName>
        <fullName evidence="2">Conjugal transfer protein, TraL family</fullName>
    </submittedName>
</protein>
<evidence type="ECO:0000259" key="1">
    <source>
        <dbReference type="Pfam" id="PF01656"/>
    </source>
</evidence>
<dbReference type="InterPro" id="IPR002586">
    <property type="entry name" value="CobQ/CobB/MinD/ParA_Nub-bd_dom"/>
</dbReference>
<dbReference type="EMBL" id="AAIBIC010000038">
    <property type="protein sequence ID" value="ECC3916799.1"/>
    <property type="molecule type" value="Genomic_DNA"/>
</dbReference>
<gene>
    <name evidence="2" type="ORF">CTQ69_23075</name>
</gene>
<reference evidence="2" key="1">
    <citation type="submission" date="2018-08" db="EMBL/GenBank/DDBJ databases">
        <authorList>
            <person name="Ashton P.M."/>
            <person name="Dallman T."/>
            <person name="Nair S."/>
            <person name="De Pinna E."/>
            <person name="Peters T."/>
            <person name="Grant K."/>
        </authorList>
    </citation>
    <scope>NUCLEOTIDE SEQUENCE [LARGE SCALE GENOMIC DNA]</scope>
    <source>
        <strain evidence="2">294779</strain>
    </source>
</reference>
<comment type="caution">
    <text evidence="2">The sequence shown here is derived from an EMBL/GenBank/DDBJ whole genome shotgun (WGS) entry which is preliminary data.</text>
</comment>
<dbReference type="InterPro" id="IPR027417">
    <property type="entry name" value="P-loop_NTPase"/>
</dbReference>
<dbReference type="Proteomes" id="UP000839735">
    <property type="component" value="Unassembled WGS sequence"/>
</dbReference>
<proteinExistence type="predicted"/>
<dbReference type="AlphaFoldDB" id="A0A5Y1YCN4"/>
<name>A0A5Y1YCN4_SALDZ</name>
<accession>A0A5Y1YCN4</accession>
<evidence type="ECO:0000313" key="2">
    <source>
        <dbReference type="EMBL" id="ECC3916799.1"/>
    </source>
</evidence>
<dbReference type="SUPFAM" id="SSF52540">
    <property type="entry name" value="P-loop containing nucleoside triphosphate hydrolases"/>
    <property type="match status" value="1"/>
</dbReference>